<dbReference type="InParanoid" id="A0A0V0R8Y1"/>
<evidence type="ECO:0000256" key="2">
    <source>
        <dbReference type="ARBA" id="ARBA00022490"/>
    </source>
</evidence>
<dbReference type="InterPro" id="IPR046455">
    <property type="entry name" value="Sec7/BIG1-like_C"/>
</dbReference>
<name>A0A0V0R8Y1_PSEPJ</name>
<dbReference type="PROSITE" id="PS50190">
    <property type="entry name" value="SEC7"/>
    <property type="match status" value="1"/>
</dbReference>
<evidence type="ECO:0000256" key="3">
    <source>
        <dbReference type="SAM" id="Coils"/>
    </source>
</evidence>
<feature type="compositionally biased region" description="Basic residues" evidence="4">
    <location>
        <begin position="2146"/>
        <end position="2156"/>
    </location>
</feature>
<feature type="region of interest" description="Disordered" evidence="4">
    <location>
        <begin position="1927"/>
        <end position="1957"/>
    </location>
</feature>
<dbReference type="Proteomes" id="UP000054937">
    <property type="component" value="Unassembled WGS sequence"/>
</dbReference>
<dbReference type="GO" id="GO:0005737">
    <property type="term" value="C:cytoplasm"/>
    <property type="evidence" value="ECO:0007669"/>
    <property type="project" value="UniProtKB-SubCell"/>
</dbReference>
<dbReference type="Gene3D" id="1.10.220.20">
    <property type="match status" value="1"/>
</dbReference>
<dbReference type="GO" id="GO:0032012">
    <property type="term" value="P:regulation of ARF protein signal transduction"/>
    <property type="evidence" value="ECO:0007669"/>
    <property type="project" value="InterPro"/>
</dbReference>
<dbReference type="CDD" id="cd23022">
    <property type="entry name" value="zf-HIT_DDX59"/>
    <property type="match status" value="1"/>
</dbReference>
<dbReference type="Pfam" id="PF09324">
    <property type="entry name" value="Sec7-like_HDS"/>
    <property type="match status" value="1"/>
</dbReference>
<keyword evidence="2" id="KW-0963">Cytoplasm</keyword>
<feature type="compositionally biased region" description="Basic and acidic residues" evidence="4">
    <location>
        <begin position="2000"/>
        <end position="2014"/>
    </location>
</feature>
<dbReference type="SMART" id="SM00222">
    <property type="entry name" value="Sec7"/>
    <property type="match status" value="1"/>
</dbReference>
<dbReference type="PANTHER" id="PTHR10663:SF375">
    <property type="entry name" value="LD29171P"/>
    <property type="match status" value="1"/>
</dbReference>
<evidence type="ECO:0000313" key="7">
    <source>
        <dbReference type="Proteomes" id="UP000054937"/>
    </source>
</evidence>
<evidence type="ECO:0000259" key="5">
    <source>
        <dbReference type="PROSITE" id="PS50190"/>
    </source>
</evidence>
<dbReference type="OrthoDB" id="18431at2759"/>
<dbReference type="Pfam" id="PF01369">
    <property type="entry name" value="Sec7"/>
    <property type="match status" value="1"/>
</dbReference>
<dbReference type="InterPro" id="IPR000904">
    <property type="entry name" value="Sec7_dom"/>
</dbReference>
<feature type="domain" description="SEC7" evidence="5">
    <location>
        <begin position="667"/>
        <end position="864"/>
    </location>
</feature>
<comment type="caution">
    <text evidence="6">The sequence shown here is derived from an EMBL/GenBank/DDBJ whole genome shotgun (WGS) entry which is preliminary data.</text>
</comment>
<dbReference type="InterPro" id="IPR035999">
    <property type="entry name" value="Sec7_dom_sf"/>
</dbReference>
<protein>
    <submittedName>
        <fullName evidence="6">Sec7 domain</fullName>
    </submittedName>
</protein>
<dbReference type="GO" id="GO:0005085">
    <property type="term" value="F:guanyl-nucleotide exchange factor activity"/>
    <property type="evidence" value="ECO:0007669"/>
    <property type="project" value="InterPro"/>
</dbReference>
<dbReference type="CDD" id="cd00171">
    <property type="entry name" value="Sec7"/>
    <property type="match status" value="1"/>
</dbReference>
<comment type="subcellular location">
    <subcellularLocation>
        <location evidence="1">Cytoplasm</location>
    </subcellularLocation>
</comment>
<dbReference type="PANTHER" id="PTHR10663">
    <property type="entry name" value="GUANYL-NUCLEOTIDE EXCHANGE FACTOR"/>
    <property type="match status" value="1"/>
</dbReference>
<dbReference type="Gene3D" id="1.10.1000.11">
    <property type="entry name" value="Arf Nucleotide-binding Site Opener,domain 2"/>
    <property type="match status" value="1"/>
</dbReference>
<feature type="compositionally biased region" description="Basic and acidic residues" evidence="4">
    <location>
        <begin position="2062"/>
        <end position="2098"/>
    </location>
</feature>
<organism evidence="6 7">
    <name type="scientific">Pseudocohnilembus persalinus</name>
    <name type="common">Ciliate</name>
    <dbReference type="NCBI Taxonomy" id="266149"/>
    <lineage>
        <taxon>Eukaryota</taxon>
        <taxon>Sar</taxon>
        <taxon>Alveolata</taxon>
        <taxon>Ciliophora</taxon>
        <taxon>Intramacronucleata</taxon>
        <taxon>Oligohymenophorea</taxon>
        <taxon>Scuticociliatia</taxon>
        <taxon>Philasterida</taxon>
        <taxon>Pseudocohnilembidae</taxon>
        <taxon>Pseudocohnilembus</taxon>
    </lineage>
</organism>
<dbReference type="EMBL" id="LDAU01000013">
    <property type="protein sequence ID" value="KRX10951.1"/>
    <property type="molecule type" value="Genomic_DNA"/>
</dbReference>
<feature type="compositionally biased region" description="Basic and acidic residues" evidence="4">
    <location>
        <begin position="2032"/>
        <end position="2054"/>
    </location>
</feature>
<feature type="compositionally biased region" description="Basic and acidic residues" evidence="4">
    <location>
        <begin position="2105"/>
        <end position="2119"/>
    </location>
</feature>
<evidence type="ECO:0000313" key="6">
    <source>
        <dbReference type="EMBL" id="KRX10951.1"/>
    </source>
</evidence>
<keyword evidence="7" id="KW-1185">Reference proteome</keyword>
<accession>A0A0V0R8Y1</accession>
<feature type="coiled-coil region" evidence="3">
    <location>
        <begin position="1852"/>
        <end position="1895"/>
    </location>
</feature>
<gene>
    <name evidence="6" type="ORF">PPERSA_12075</name>
</gene>
<keyword evidence="3" id="KW-0175">Coiled coil</keyword>
<dbReference type="InterPro" id="IPR023394">
    <property type="entry name" value="Sec7_C_sf"/>
</dbReference>
<dbReference type="OMA" id="HHIYGES"/>
<feature type="compositionally biased region" description="Low complexity" evidence="4">
    <location>
        <begin position="243"/>
        <end position="263"/>
    </location>
</feature>
<evidence type="ECO:0000256" key="4">
    <source>
        <dbReference type="SAM" id="MobiDB-lite"/>
    </source>
</evidence>
<evidence type="ECO:0000256" key="1">
    <source>
        <dbReference type="ARBA" id="ARBA00004496"/>
    </source>
</evidence>
<reference evidence="6 7" key="1">
    <citation type="journal article" date="2015" name="Sci. Rep.">
        <title>Genome of the facultative scuticociliatosis pathogen Pseudocohnilembus persalinus provides insight into its virulence through horizontal gene transfer.</title>
        <authorList>
            <person name="Xiong J."/>
            <person name="Wang G."/>
            <person name="Cheng J."/>
            <person name="Tian M."/>
            <person name="Pan X."/>
            <person name="Warren A."/>
            <person name="Jiang C."/>
            <person name="Yuan D."/>
            <person name="Miao W."/>
        </authorList>
    </citation>
    <scope>NUCLEOTIDE SEQUENCE [LARGE SCALE GENOMIC DNA]</scope>
    <source>
        <strain evidence="6">36N120E</strain>
    </source>
</reference>
<feature type="region of interest" description="Disordered" evidence="4">
    <location>
        <begin position="1974"/>
        <end position="2156"/>
    </location>
</feature>
<dbReference type="InterPro" id="IPR032691">
    <property type="entry name" value="Mon2/Sec7/BIG1-like_HUS"/>
</dbReference>
<feature type="compositionally biased region" description="Low complexity" evidence="4">
    <location>
        <begin position="2015"/>
        <end position="2031"/>
    </location>
</feature>
<dbReference type="Pfam" id="PF20252">
    <property type="entry name" value="BIG2_C"/>
    <property type="match status" value="1"/>
</dbReference>
<feature type="compositionally biased region" description="Acidic residues" evidence="4">
    <location>
        <begin position="2120"/>
        <end position="2129"/>
    </location>
</feature>
<feature type="compositionally biased region" description="Basic and acidic residues" evidence="4">
    <location>
        <begin position="1927"/>
        <end position="1938"/>
    </location>
</feature>
<feature type="region of interest" description="Disordered" evidence="4">
    <location>
        <begin position="240"/>
        <end position="263"/>
    </location>
</feature>
<sequence length="2156" mass="254591">MKRIPDPLQQYQEIFQNYFQNISKLLDKKQKQMVSELFDSHKKEIQQEQYKIGLSANKHFILFYKLLKIKNYKISFECLYQIEKLIQNKYLSGNCSDYITNAGDDFSFDIQSVKAISEKNQKKQINTTLGQNQKNQKERKLYNCIIDIICEQIYFKDEAINIKIIQCLQHLMTSSSCEIHGDAVIQVIKTLIEIHKQFQQGKNQGLARNAALQIIHVMYMRMEQVTILNEEDRRVYRNKKSTPNNWINPANNNNANNQNQNNNSQLDMNIMLQSLETSTMLFRYYVKKVVGHCIDDVCLYDAKKKEIMDQANHQFPNENQAEEKQHYIQNELNLLPIRSAPLLEDSKKPEYQQIKTVQIKNEQGIESGKFGWCFICRNTAKNYCKDTRVPICSESCKLQHIEEISRLEKISEDRQSYLQDGILVFQYLSQAALLETQNPNNLQIKETHLILEMLLSIFESGGPVFMSKKEFINVIKNYLVQSLLQNCLNSEKSIFVLSFSLVVDLVTNFRENLKKEVAVFVQDIFLNILDSNNSNFNHRMFTISAFHKIFKVPRTILELFVNYDCALGDIGLVENIITMLTRVGQGKYLKQEYSTLILPQQEFLLKKNSIEAMKELVKRLCEFSDQCEQNANEDFEFENENFLENKDSSNNLTANSMDIQIDQNFDRIEKEKNKKQTILKAIQKFNLKAKNGISYLIQQQIIDKDDYKQLALIFYQYKNFLNQEIFGQFLGNESEFNQSVLSEFIDLLDFRNLYVDQAMRDLLTHFQLPGEAQQVDRILQKFGEKYINDNAGQTYIKNGNVAYVFSYSLMMLQTSLHNPQVQEKDRMTQDQFRNLIRGINEEDGVKDDIDPEEVGRMYREIESKPLALHKEKVREDKRDQALNLNEKQKKNLFLQECINIVQQSQSKIDSQTGSQIAGIQQGQYVQVFSLDYIKSLMKEIWSPLFVSFSQNFEESDDKALLESCLEGIVYCIKLLGISGLTTEKETFLYVLTKYSGLNQEGQHISEKNIMSIRSILKCALTAGNYLFQSWKTILKCVSQIEYYQVQGSKTKLSSQLNARRQTIQKEQLIEQQNSEAIVANIETGQIDKIFHLSHHLSPEQIKIFIRCLCQLSKEELNIEENPRIFCMQRISEVTGFNMKRVKYNWQEIWSDLSQFFYEAGTHINPQIQELSVDFLKQLALKFLEQKELKHFTFQKDFLAPFEQIYLNMKINNDQLKELIISCIYMLTNQSFYNLMSGWKIILRIVNLAIQDNQPNLVQVSFMIIKKIMNERLENVLDVFVELVQALTSLSKSNHEIYAVQSILYLKRCLDFLITNSKKQIKELPQLTQEHLTQIERTNSSNLPKSEGITDLQLFQQQQQQQQQHTQDKLLKQECQRNLDTLQLPVMSGMAKLFDREGKDVQKKSLEILFQIIQENCQDYNLEFWKQVFKNVLKPLFEEICIFFSKKQFSSQEQYYKTEKATIYAFERFQELILSHFDTVSDLFQEIIDIVQYCAKNQMKNLVHLSTNWLISVLEQIGQKLSEKQWQIIINMIQNIQVSEIFQTEKLIKTDSLLEKPFDDIVELIPKKQKLSFNIDINFTINQTMNQFLIIVMAKKIFTLFSDKFTKQQIESVLQIGEQTYNKAKQFNDKFYLRYALWKFGLMVDLEIVPGLYVHEKESFSLILETLNQLSKINNYKGEYFETLVNQVIEYLENYKYLIEDFLNRCKQRNEEKSRRKSIDLEQQQQQKQEELEKQNVLQNTFQQSAQHSQQDLKQMYILGQKQRLTYMKQVLQSNLLPNLKNFPLQNLKSENIQKIMNALIDISNHSFNQSLAGITCKHCNQCENCSFSNQYSYNEQIKEIMKKIFEFSFQGYQKLQNLKQNQNNEQKQIIQSLENDKKQNKENQHKEQNKNDNNQFIQIYQDDFIESRNSSYEIIQPELENEDIQKLEQKKQENDQQQKSETIQGQDEQKQSLQTQENEQIQQNIIQEQEQIQNHVQQQEKQDQIVQKQQKNNEEEEEIEKQTLDNKVQEKDQDTQNNNEEIQEQTEQINQKQEDELKSEDKAEPNLKEEETSQEKNLTNQDKLDEHELQQVQEQEKKSQLNTDNEEKKENKQEKNNDVEQQQQNKDKDEKASEQKDNQEQDQENEKEETENQEKEQEQENQNTDKKKKKKNKKRK</sequence>
<dbReference type="Pfam" id="PF12783">
    <property type="entry name" value="Sec7-like_HUS"/>
    <property type="match status" value="1"/>
</dbReference>
<dbReference type="InterPro" id="IPR015403">
    <property type="entry name" value="Mon2/Sec7/BIG1-like_HDS"/>
</dbReference>
<dbReference type="SUPFAM" id="SSF48425">
    <property type="entry name" value="Sec7 domain"/>
    <property type="match status" value="1"/>
</dbReference>
<proteinExistence type="predicted"/>